<accession>A0ABW5WFP6</accession>
<dbReference type="Pfam" id="PF01861">
    <property type="entry name" value="BpsA_C"/>
    <property type="match status" value="1"/>
</dbReference>
<feature type="domain" description="N(4)-bis(aminopropyl)spermidine synthase C-terminal" evidence="1">
    <location>
        <begin position="87"/>
        <end position="270"/>
    </location>
</feature>
<organism evidence="2 3">
    <name type="scientific">Prauserella oleivorans</name>
    <dbReference type="NCBI Taxonomy" id="1478153"/>
    <lineage>
        <taxon>Bacteria</taxon>
        <taxon>Bacillati</taxon>
        <taxon>Actinomycetota</taxon>
        <taxon>Actinomycetes</taxon>
        <taxon>Pseudonocardiales</taxon>
        <taxon>Pseudonocardiaceae</taxon>
        <taxon>Prauserella</taxon>
    </lineage>
</organism>
<dbReference type="RefSeq" id="WP_377384509.1">
    <property type="nucleotide sequence ID" value="NZ_JBHSAN010000003.1"/>
</dbReference>
<dbReference type="InterPro" id="IPR029063">
    <property type="entry name" value="SAM-dependent_MTases_sf"/>
</dbReference>
<protein>
    <submittedName>
        <fullName evidence="2">Bis-aminopropyl spermidine synthase family protein</fullName>
    </submittedName>
</protein>
<sequence length="473" mass="50958">MESVTQVFGVPASPLRRAIALLSDGWQEFDDLVRDLAAPRRSVEELLTALGGDLERDGTAVRLCKDAIPGYRELAGRPADAGPEFTETVARYLADVPPPLPALDHVQATTDTVVRRARWLDEHFDLRSARLTFVGDHDLTSLAVRALRPEANLTVIDVDDRILEYIDRHSDRTIHTVHADLRFGLPLAVTGKADVVFSDPPYTPEGMGLFAARGLDCLADPPNGRLVLAYGYSPRHPALGHQAQRALLALGLTFEAIVPGFHRYTGAQAIGSAADLYVCQPTAKAKKVRKGKQTIYTHGPQSVEARDTPPALRDALVAIAGETGLDVDLRTVDWTKPASVPRGTAVAVDLSGDPGPWLLRTLLAVNADRVAVLVPNAHPDLADAEAQRALSTLLAPKYRLRLLRSTPDNTHAVVVATAVPAADTTTAVHAVLTRAHGRLGNLWPSAPDDIADLRLIDLPRHRIAEAGERLAGA</sequence>
<name>A0ABW5WFP6_9PSEU</name>
<proteinExistence type="predicted"/>
<reference evidence="3" key="1">
    <citation type="journal article" date="2019" name="Int. J. Syst. Evol. Microbiol.">
        <title>The Global Catalogue of Microorganisms (GCM) 10K type strain sequencing project: providing services to taxonomists for standard genome sequencing and annotation.</title>
        <authorList>
            <consortium name="The Broad Institute Genomics Platform"/>
            <consortium name="The Broad Institute Genome Sequencing Center for Infectious Disease"/>
            <person name="Wu L."/>
            <person name="Ma J."/>
        </authorList>
    </citation>
    <scope>NUCLEOTIDE SEQUENCE [LARGE SCALE GENOMIC DNA]</scope>
    <source>
        <strain evidence="3">IBRC-M 10906</strain>
    </source>
</reference>
<dbReference type="CDD" id="cd02440">
    <property type="entry name" value="AdoMet_MTases"/>
    <property type="match status" value="1"/>
</dbReference>
<dbReference type="SUPFAM" id="SSF53335">
    <property type="entry name" value="S-adenosyl-L-methionine-dependent methyltransferases"/>
    <property type="match status" value="1"/>
</dbReference>
<dbReference type="Gene3D" id="3.40.50.150">
    <property type="entry name" value="Vaccinia Virus protein VP39"/>
    <property type="match status" value="1"/>
</dbReference>
<evidence type="ECO:0000259" key="1">
    <source>
        <dbReference type="Pfam" id="PF01861"/>
    </source>
</evidence>
<gene>
    <name evidence="2" type="ORF">ACFS2C_21420</name>
</gene>
<dbReference type="PROSITE" id="PS00092">
    <property type="entry name" value="N6_MTASE"/>
    <property type="match status" value="1"/>
</dbReference>
<dbReference type="InterPro" id="IPR002052">
    <property type="entry name" value="DNA_methylase_N6_adenine_CS"/>
</dbReference>
<dbReference type="Proteomes" id="UP001597478">
    <property type="component" value="Unassembled WGS sequence"/>
</dbReference>
<dbReference type="InterPro" id="IPR002723">
    <property type="entry name" value="BpsA_C"/>
</dbReference>
<dbReference type="EMBL" id="JBHUOF010000039">
    <property type="protein sequence ID" value="MFD2801952.1"/>
    <property type="molecule type" value="Genomic_DNA"/>
</dbReference>
<keyword evidence="3" id="KW-1185">Reference proteome</keyword>
<evidence type="ECO:0000313" key="2">
    <source>
        <dbReference type="EMBL" id="MFD2801952.1"/>
    </source>
</evidence>
<evidence type="ECO:0000313" key="3">
    <source>
        <dbReference type="Proteomes" id="UP001597478"/>
    </source>
</evidence>
<comment type="caution">
    <text evidence="2">The sequence shown here is derived from an EMBL/GenBank/DDBJ whole genome shotgun (WGS) entry which is preliminary data.</text>
</comment>